<dbReference type="RefSeq" id="WP_184694738.1">
    <property type="nucleotide sequence ID" value="NZ_JACHJN010000008.1"/>
</dbReference>
<dbReference type="InterPro" id="IPR025649">
    <property type="entry name" value="DUF4360"/>
</dbReference>
<dbReference type="Proteomes" id="UP000547510">
    <property type="component" value="Unassembled WGS sequence"/>
</dbReference>
<comment type="caution">
    <text evidence="1">The sequence shown here is derived from an EMBL/GenBank/DDBJ whole genome shotgun (WGS) entry which is preliminary data.</text>
</comment>
<sequence length="171" mass="18339">MSVNGSGCPAGTADVSAGSTTFSVSYRAFVAHAGAGADAADSRKNCQLNLRVSLPPNHTYGLARTSYNGYAHLEPGATALHRINIYFQGSSNNTTLNFPFAGPMSDEWRSTYWPNPDDIVYSPCGGDRNLNINAELRVDLGTSDRAKRSFILAESSSGAVRTRHDFTTKPC</sequence>
<name>A0A841CNB3_9PSEU</name>
<gene>
    <name evidence="1" type="ORF">FHS29_005238</name>
</gene>
<dbReference type="PANTHER" id="PTHR38847">
    <property type="match status" value="1"/>
</dbReference>
<keyword evidence="2" id="KW-1185">Reference proteome</keyword>
<evidence type="ECO:0008006" key="3">
    <source>
        <dbReference type="Google" id="ProtNLM"/>
    </source>
</evidence>
<accession>A0A841CNB3</accession>
<organism evidence="1 2">
    <name type="scientific">Saccharothrix tamanrassetensis</name>
    <dbReference type="NCBI Taxonomy" id="1051531"/>
    <lineage>
        <taxon>Bacteria</taxon>
        <taxon>Bacillati</taxon>
        <taxon>Actinomycetota</taxon>
        <taxon>Actinomycetes</taxon>
        <taxon>Pseudonocardiales</taxon>
        <taxon>Pseudonocardiaceae</taxon>
        <taxon>Saccharothrix</taxon>
    </lineage>
</organism>
<evidence type="ECO:0000313" key="1">
    <source>
        <dbReference type="EMBL" id="MBB5958630.1"/>
    </source>
</evidence>
<dbReference type="EMBL" id="JACHJN010000008">
    <property type="protein sequence ID" value="MBB5958630.1"/>
    <property type="molecule type" value="Genomic_DNA"/>
</dbReference>
<dbReference type="Pfam" id="PF14273">
    <property type="entry name" value="DUF4360"/>
    <property type="match status" value="1"/>
</dbReference>
<protein>
    <recommendedName>
        <fullName evidence="3">DUF4360 domain-containing protein</fullName>
    </recommendedName>
</protein>
<dbReference type="AlphaFoldDB" id="A0A841CNB3"/>
<proteinExistence type="predicted"/>
<evidence type="ECO:0000313" key="2">
    <source>
        <dbReference type="Proteomes" id="UP000547510"/>
    </source>
</evidence>
<reference evidence="1 2" key="1">
    <citation type="submission" date="2020-08" db="EMBL/GenBank/DDBJ databases">
        <title>Genomic Encyclopedia of Type Strains, Phase III (KMG-III): the genomes of soil and plant-associated and newly described type strains.</title>
        <authorList>
            <person name="Whitman W."/>
        </authorList>
    </citation>
    <scope>NUCLEOTIDE SEQUENCE [LARGE SCALE GENOMIC DNA]</scope>
    <source>
        <strain evidence="1 2">CECT 8640</strain>
    </source>
</reference>
<dbReference type="PANTHER" id="PTHR38847:SF1">
    <property type="entry name" value="PSEUDOURIDINE SYNTHASE RSUA_RLUA-LIKE DOMAIN-CONTAINING PROTEIN"/>
    <property type="match status" value="1"/>
</dbReference>